<organism evidence="1 2">
    <name type="scientific">Hyphomonas atlantica</name>
    <dbReference type="NCBI Taxonomy" id="1280948"/>
    <lineage>
        <taxon>Bacteria</taxon>
        <taxon>Pseudomonadati</taxon>
        <taxon>Pseudomonadota</taxon>
        <taxon>Alphaproteobacteria</taxon>
        <taxon>Hyphomonadales</taxon>
        <taxon>Hyphomonadaceae</taxon>
        <taxon>Hyphomonas</taxon>
    </lineage>
</organism>
<gene>
    <name evidence="1" type="ORF">HY36_16810</name>
</gene>
<keyword evidence="2" id="KW-1185">Reference proteome</keyword>
<evidence type="ECO:0000313" key="1">
    <source>
        <dbReference type="EMBL" id="KCZ61430.1"/>
    </source>
</evidence>
<sequence>MATPESKIEEFKAVGASIAEPIIGAMAPPPLETLVNAFAVAHGGESQLFQTNLVRQVWAGIIDPSQMSIRVNGVDAAALAAQVQASEAKRATDNHMFLITLSQLKDAIERMEAQADEMEKGFEEKYGDSWREDLALEILDEDEIPQRMDGESLEDYRERVEQALIDEMIDENGNIKPEYRDHPKYGDRAEWAKTRWDIRQAEIEAQQLEATYNDPAATEAERTAARESASQAAVRLAKHNASDEDVAAEMDAEMDANTDKHLEVAPALDANSFMSLTGQT</sequence>
<dbReference type="OrthoDB" id="8558115at2"/>
<dbReference type="RefSeq" id="WP_035551642.1">
    <property type="nucleotide sequence ID" value="NZ_AWFH01000014.1"/>
</dbReference>
<reference evidence="1 2" key="1">
    <citation type="journal article" date="2014" name="Antonie Van Leeuwenhoek">
        <title>Hyphomonas beringensis sp. nov. and Hyphomonas chukchiensis sp. nov., isolated from surface seawater of the Bering Sea and Chukchi Sea.</title>
        <authorList>
            <person name="Li C."/>
            <person name="Lai Q."/>
            <person name="Li G."/>
            <person name="Dong C."/>
            <person name="Wang J."/>
            <person name="Liao Y."/>
            <person name="Shao Z."/>
        </authorList>
    </citation>
    <scope>NUCLEOTIDE SEQUENCE [LARGE SCALE GENOMIC DNA]</scope>
    <source>
        <strain evidence="1 2">22II1-22F38</strain>
    </source>
</reference>
<protein>
    <submittedName>
        <fullName evidence="1">Uncharacterized protein</fullName>
    </submittedName>
</protein>
<dbReference type="Proteomes" id="UP000024547">
    <property type="component" value="Unassembled WGS sequence"/>
</dbReference>
<proteinExistence type="predicted"/>
<accession>A0A059E1G9</accession>
<comment type="caution">
    <text evidence="1">The sequence shown here is derived from an EMBL/GenBank/DDBJ whole genome shotgun (WGS) entry which is preliminary data.</text>
</comment>
<name>A0A059E1G9_9PROT</name>
<dbReference type="AlphaFoldDB" id="A0A059E1G9"/>
<dbReference type="EMBL" id="AWFH01000014">
    <property type="protein sequence ID" value="KCZ61430.1"/>
    <property type="molecule type" value="Genomic_DNA"/>
</dbReference>
<evidence type="ECO:0000313" key="2">
    <source>
        <dbReference type="Proteomes" id="UP000024547"/>
    </source>
</evidence>
<dbReference type="PATRIC" id="fig|1280948.3.peg.1888"/>